<feature type="transmembrane region" description="Helical" evidence="5">
    <location>
        <begin position="33"/>
        <end position="55"/>
    </location>
</feature>
<organism evidence="6 7">
    <name type="scientific">Mangrovibacillus cuniculi</name>
    <dbReference type="NCBI Taxonomy" id="2593652"/>
    <lineage>
        <taxon>Bacteria</taxon>
        <taxon>Bacillati</taxon>
        <taxon>Bacillota</taxon>
        <taxon>Bacilli</taxon>
        <taxon>Bacillales</taxon>
        <taxon>Bacillaceae</taxon>
        <taxon>Mangrovibacillus</taxon>
    </lineage>
</organism>
<dbReference type="AlphaFoldDB" id="A0A7S8HFR6"/>
<dbReference type="RefSeq" id="WP_239671859.1">
    <property type="nucleotide sequence ID" value="NZ_CP049742.1"/>
</dbReference>
<keyword evidence="4 5" id="KW-0472">Membrane</keyword>
<dbReference type="InterPro" id="IPR014205">
    <property type="entry name" value="Spore_YtaF"/>
</dbReference>
<sequence length="209" mass="22535">MAVLLILAFAVSLDSFSAGFTYGLRGMKLPIKSIAIIGLFSGITLIVAMLLGRWLSQFFDPTIGETLGGVILVLLGAWVLYQFFRPEKLTEEKLPHEKVIVKLELKSIGLVIQILKRPTEADFDKSGTITGIEAVMLGLALSLDAFGAGIGAALLGVSPLMLSTLVGCMCFIFLASGLKLGKWFSHISWLQRLSFLPGVILIVIGILKL</sequence>
<dbReference type="Proteomes" id="UP000593626">
    <property type="component" value="Chromosome"/>
</dbReference>
<keyword evidence="7" id="KW-1185">Reference proteome</keyword>
<evidence type="ECO:0000256" key="1">
    <source>
        <dbReference type="ARBA" id="ARBA00022475"/>
    </source>
</evidence>
<accession>A0A7S8HFR6</accession>
<feature type="transmembrane region" description="Helical" evidence="5">
    <location>
        <begin position="187"/>
        <end position="207"/>
    </location>
</feature>
<dbReference type="InterPro" id="IPR003810">
    <property type="entry name" value="Mntp/YtaF"/>
</dbReference>
<dbReference type="NCBIfam" id="TIGR02840">
    <property type="entry name" value="spore_YtaF"/>
    <property type="match status" value="1"/>
</dbReference>
<reference evidence="6 7" key="1">
    <citation type="submission" date="2019-07" db="EMBL/GenBank/DDBJ databases">
        <title>Genome sequence of 2 isolates from Red Sea Mangroves.</title>
        <authorList>
            <person name="Sefrji F."/>
            <person name="Michoud G."/>
            <person name="Merlino G."/>
            <person name="Daffonchio D."/>
        </authorList>
    </citation>
    <scope>NUCLEOTIDE SEQUENCE [LARGE SCALE GENOMIC DNA]</scope>
    <source>
        <strain evidence="6 7">R1DC41</strain>
    </source>
</reference>
<feature type="transmembrane region" description="Helical" evidence="5">
    <location>
        <begin position="67"/>
        <end position="84"/>
    </location>
</feature>
<dbReference type="KEGG" id="mcui:G8O30_09535"/>
<keyword evidence="1" id="KW-1003">Cell membrane</keyword>
<keyword evidence="2 5" id="KW-0812">Transmembrane</keyword>
<evidence type="ECO:0000256" key="5">
    <source>
        <dbReference type="SAM" id="Phobius"/>
    </source>
</evidence>
<proteinExistence type="predicted"/>
<dbReference type="Pfam" id="PF02659">
    <property type="entry name" value="Mntp"/>
    <property type="match status" value="2"/>
</dbReference>
<evidence type="ECO:0000256" key="2">
    <source>
        <dbReference type="ARBA" id="ARBA00022692"/>
    </source>
</evidence>
<evidence type="ECO:0000313" key="7">
    <source>
        <dbReference type="Proteomes" id="UP000593626"/>
    </source>
</evidence>
<evidence type="ECO:0000313" key="6">
    <source>
        <dbReference type="EMBL" id="QPC47194.1"/>
    </source>
</evidence>
<protein>
    <submittedName>
        <fullName evidence="6">Sporulation membrane protein YtaF</fullName>
    </submittedName>
</protein>
<evidence type="ECO:0000256" key="3">
    <source>
        <dbReference type="ARBA" id="ARBA00022989"/>
    </source>
</evidence>
<dbReference type="PANTHER" id="PTHR35529">
    <property type="entry name" value="MANGANESE EFFLUX PUMP MNTP-RELATED"/>
    <property type="match status" value="1"/>
</dbReference>
<evidence type="ECO:0000256" key="4">
    <source>
        <dbReference type="ARBA" id="ARBA00023136"/>
    </source>
</evidence>
<keyword evidence="3 5" id="KW-1133">Transmembrane helix</keyword>
<gene>
    <name evidence="6" type="primary">ytaF</name>
    <name evidence="6" type="ORF">G8O30_09535</name>
</gene>
<name>A0A7S8HFR6_9BACI</name>
<feature type="transmembrane region" description="Helical" evidence="5">
    <location>
        <begin position="145"/>
        <end position="175"/>
    </location>
</feature>
<dbReference type="PANTHER" id="PTHR35529:SF2">
    <property type="entry name" value="SPORULATION PROTEIN YTAF-RELATED"/>
    <property type="match status" value="1"/>
</dbReference>
<dbReference type="EMBL" id="CP049742">
    <property type="protein sequence ID" value="QPC47194.1"/>
    <property type="molecule type" value="Genomic_DNA"/>
</dbReference>